<dbReference type="PANTHER" id="PTHR10357:SF233">
    <property type="entry name" value="MALTASE A1"/>
    <property type="match status" value="1"/>
</dbReference>
<dbReference type="GO" id="GO:0004558">
    <property type="term" value="F:alpha-1,4-glucosidase activity"/>
    <property type="evidence" value="ECO:0007669"/>
    <property type="project" value="UniProtKB-EC"/>
</dbReference>
<evidence type="ECO:0000256" key="7">
    <source>
        <dbReference type="ARBA" id="ARBA00023295"/>
    </source>
</evidence>
<reference evidence="10" key="1">
    <citation type="submission" date="2022-01" db="EMBL/GenBank/DDBJ databases">
        <authorList>
            <person name="King R."/>
        </authorList>
    </citation>
    <scope>NUCLEOTIDE SEQUENCE</scope>
</reference>
<feature type="chain" id="PRO_5040266986" description="alpha-glucosidase" evidence="8">
    <location>
        <begin position="24"/>
        <end position="557"/>
    </location>
</feature>
<dbReference type="InterPro" id="IPR017853">
    <property type="entry name" value="GH"/>
</dbReference>
<dbReference type="InterPro" id="IPR006047">
    <property type="entry name" value="GH13_cat_dom"/>
</dbReference>
<dbReference type="AlphaFoldDB" id="A0A9N9RV63"/>
<dbReference type="Pfam" id="PF00128">
    <property type="entry name" value="Alpha-amylase"/>
    <property type="match status" value="1"/>
</dbReference>
<comment type="catalytic activity">
    <reaction evidence="1">
        <text>Hydrolysis of terminal, non-reducing (1-&gt;4)-linked alpha-D-glucose residues with release of alpha-D-glucose.</text>
        <dbReference type="EC" id="3.2.1.20"/>
    </reaction>
</comment>
<evidence type="ECO:0000256" key="3">
    <source>
        <dbReference type="ARBA" id="ARBA00012741"/>
    </source>
</evidence>
<evidence type="ECO:0000313" key="10">
    <source>
        <dbReference type="EMBL" id="CAG9804282.1"/>
    </source>
</evidence>
<dbReference type="Gene3D" id="3.90.400.10">
    <property type="entry name" value="Oligo-1,6-glucosidase, Domain 2"/>
    <property type="match status" value="1"/>
</dbReference>
<evidence type="ECO:0000256" key="5">
    <source>
        <dbReference type="ARBA" id="ARBA00022801"/>
    </source>
</evidence>
<keyword evidence="11" id="KW-1185">Reference proteome</keyword>
<accession>A0A9N9RV63</accession>
<dbReference type="GO" id="GO:0005975">
    <property type="term" value="P:carbohydrate metabolic process"/>
    <property type="evidence" value="ECO:0007669"/>
    <property type="project" value="InterPro"/>
</dbReference>
<dbReference type="OrthoDB" id="1740265at2759"/>
<dbReference type="EC" id="3.2.1.20" evidence="3"/>
<evidence type="ECO:0000259" key="9">
    <source>
        <dbReference type="SMART" id="SM00642"/>
    </source>
</evidence>
<dbReference type="InterPro" id="IPR045857">
    <property type="entry name" value="O16G_dom_2"/>
</dbReference>
<keyword evidence="6" id="KW-0325">Glycoprotein</keyword>
<dbReference type="Gene3D" id="3.20.20.80">
    <property type="entry name" value="Glycosidases"/>
    <property type="match status" value="1"/>
</dbReference>
<keyword evidence="5" id="KW-0378">Hydrolase</keyword>
<sequence>MHHSNKIIKVLFVLSSLATLTLADWFDNGNFYQIYPRSFKDSDGDGIGDLKGIKSKLQYVKYLGIDGVWLSPIMKSPMYDFGYDISDYRDIHSEYGTLSDFDDIVAECKRIGLHLILDFVPNHSSHEHEWFKKSERNESGFEDFYIWRNPKIDEVSNTPVPPTNWLSVFRYSAWRWSEIRQQMYYHLFQDKQPDLNYRNPQVVTEMKAILTYWLEKGVSGFRIDSIPSLFEKVEADGSFLDEPRSYNTDCDAHDHCYLKNIYTEDQPETYDMVYQWRKLVDDYSKVNNVERKILMVESAAPIDLNMKYYGNSTMEGAHFPFNFDLLLKLTKNSSATDYKIMIEEWLNKMPKGHMANWVLGNHDRSRIATRLGVEKGDLFNILLQTLPGAAITYQGEELVMENVPISWEDTIDPLACNSPKEELDIRSRDPVRTPFPWDDTKNAGFSTGNKTWLPVGEKYKTVNVKAQEEAINSHLKIFRKLTKIRKEARFKNGTYDGHILNNGNIYSYKRQNGNEFAIIILNFGTTDEIVNLSEIYSNITSHLKVYTSSLESGFKDG</sequence>
<evidence type="ECO:0000256" key="6">
    <source>
        <dbReference type="ARBA" id="ARBA00023180"/>
    </source>
</evidence>
<evidence type="ECO:0000256" key="4">
    <source>
        <dbReference type="ARBA" id="ARBA00022729"/>
    </source>
</evidence>
<evidence type="ECO:0000256" key="8">
    <source>
        <dbReference type="SAM" id="SignalP"/>
    </source>
</evidence>
<dbReference type="FunFam" id="3.90.400.10:FF:000001">
    <property type="entry name" value="Maltase A3, isoform A"/>
    <property type="match status" value="1"/>
</dbReference>
<dbReference type="EMBL" id="OU895878">
    <property type="protein sequence ID" value="CAG9804282.1"/>
    <property type="molecule type" value="Genomic_DNA"/>
</dbReference>
<proteinExistence type="inferred from homology"/>
<evidence type="ECO:0000313" key="11">
    <source>
        <dbReference type="Proteomes" id="UP001153620"/>
    </source>
</evidence>
<dbReference type="PANTHER" id="PTHR10357">
    <property type="entry name" value="ALPHA-AMYLASE FAMILY MEMBER"/>
    <property type="match status" value="1"/>
</dbReference>
<reference evidence="10" key="2">
    <citation type="submission" date="2022-10" db="EMBL/GenBank/DDBJ databases">
        <authorList>
            <consortium name="ENA_rothamsted_submissions"/>
            <consortium name="culmorum"/>
            <person name="King R."/>
        </authorList>
    </citation>
    <scope>NUCLEOTIDE SEQUENCE</scope>
</reference>
<dbReference type="SMART" id="SM00642">
    <property type="entry name" value="Aamy"/>
    <property type="match status" value="1"/>
</dbReference>
<comment type="similarity">
    <text evidence="2">Belongs to the glycosyl hydrolase 13 family.</text>
</comment>
<keyword evidence="4 8" id="KW-0732">Signal</keyword>
<dbReference type="SUPFAM" id="SSF51445">
    <property type="entry name" value="(Trans)glycosidases"/>
    <property type="match status" value="1"/>
</dbReference>
<feature type="signal peptide" evidence="8">
    <location>
        <begin position="1"/>
        <end position="23"/>
    </location>
</feature>
<feature type="domain" description="Glycosyl hydrolase family 13 catalytic" evidence="9">
    <location>
        <begin position="33"/>
        <end position="432"/>
    </location>
</feature>
<name>A0A9N9RV63_9DIPT</name>
<evidence type="ECO:0000256" key="2">
    <source>
        <dbReference type="ARBA" id="ARBA00008061"/>
    </source>
</evidence>
<organism evidence="10 11">
    <name type="scientific">Chironomus riparius</name>
    <dbReference type="NCBI Taxonomy" id="315576"/>
    <lineage>
        <taxon>Eukaryota</taxon>
        <taxon>Metazoa</taxon>
        <taxon>Ecdysozoa</taxon>
        <taxon>Arthropoda</taxon>
        <taxon>Hexapoda</taxon>
        <taxon>Insecta</taxon>
        <taxon>Pterygota</taxon>
        <taxon>Neoptera</taxon>
        <taxon>Endopterygota</taxon>
        <taxon>Diptera</taxon>
        <taxon>Nematocera</taxon>
        <taxon>Chironomoidea</taxon>
        <taxon>Chironomidae</taxon>
        <taxon>Chironominae</taxon>
        <taxon>Chironomus</taxon>
    </lineage>
</organism>
<dbReference type="Proteomes" id="UP001153620">
    <property type="component" value="Chromosome 2"/>
</dbReference>
<keyword evidence="7" id="KW-0326">Glycosidase</keyword>
<dbReference type="CDD" id="cd11328">
    <property type="entry name" value="AmyAc_maltase"/>
    <property type="match status" value="1"/>
</dbReference>
<gene>
    <name evidence="10" type="ORF">CHIRRI_LOCUS7174</name>
</gene>
<evidence type="ECO:0000256" key="1">
    <source>
        <dbReference type="ARBA" id="ARBA00001657"/>
    </source>
</evidence>
<protein>
    <recommendedName>
        <fullName evidence="3">alpha-glucosidase</fullName>
        <ecNumber evidence="3">3.2.1.20</ecNumber>
    </recommendedName>
</protein>